<comment type="caution">
    <text evidence="7">The sequence shown here is derived from an EMBL/GenBank/DDBJ whole genome shotgun (WGS) entry which is preliminary data.</text>
</comment>
<feature type="transmembrane region" description="Helical" evidence="6">
    <location>
        <begin position="291"/>
        <end position="308"/>
    </location>
</feature>
<organism evidence="7 8">
    <name type="scientific">Dokdonella soli</name>
    <dbReference type="NCBI Taxonomy" id="529810"/>
    <lineage>
        <taxon>Bacteria</taxon>
        <taxon>Pseudomonadati</taxon>
        <taxon>Pseudomonadota</taxon>
        <taxon>Gammaproteobacteria</taxon>
        <taxon>Lysobacterales</taxon>
        <taxon>Rhodanobacteraceae</taxon>
        <taxon>Dokdonella</taxon>
    </lineage>
</organism>
<dbReference type="InterPro" id="IPR044878">
    <property type="entry name" value="UbiA_sf"/>
</dbReference>
<dbReference type="InterPro" id="IPR039653">
    <property type="entry name" value="Prenyltransferase"/>
</dbReference>
<dbReference type="SUPFAM" id="SSF56784">
    <property type="entry name" value="HAD-like"/>
    <property type="match status" value="1"/>
</dbReference>
<dbReference type="RefSeq" id="WP_343793836.1">
    <property type="nucleotide sequence ID" value="NZ_BAAAEU010000027.1"/>
</dbReference>
<name>A0ABP3U6Y4_9GAMM</name>
<protein>
    <submittedName>
        <fullName evidence="7">UbiA family prenyltransferase</fullName>
    </submittedName>
</protein>
<reference evidence="8" key="1">
    <citation type="journal article" date="2019" name="Int. J. Syst. Evol. Microbiol.">
        <title>The Global Catalogue of Microorganisms (GCM) 10K type strain sequencing project: providing services to taxonomists for standard genome sequencing and annotation.</title>
        <authorList>
            <consortium name="The Broad Institute Genomics Platform"/>
            <consortium name="The Broad Institute Genome Sequencing Center for Infectious Disease"/>
            <person name="Wu L."/>
            <person name="Ma J."/>
        </authorList>
    </citation>
    <scope>NUCLEOTIDE SEQUENCE [LARGE SCALE GENOMIC DNA]</scope>
    <source>
        <strain evidence="8">JCM 15421</strain>
    </source>
</reference>
<keyword evidence="5 6" id="KW-0472">Membrane</keyword>
<evidence type="ECO:0000256" key="4">
    <source>
        <dbReference type="ARBA" id="ARBA00022989"/>
    </source>
</evidence>
<accession>A0ABP3U6Y4</accession>
<evidence type="ECO:0000313" key="8">
    <source>
        <dbReference type="Proteomes" id="UP001501523"/>
    </source>
</evidence>
<evidence type="ECO:0000256" key="6">
    <source>
        <dbReference type="SAM" id="Phobius"/>
    </source>
</evidence>
<gene>
    <name evidence="7" type="ORF">GCM10009105_36240</name>
</gene>
<evidence type="ECO:0000313" key="7">
    <source>
        <dbReference type="EMBL" id="GAA0723910.1"/>
    </source>
</evidence>
<dbReference type="InterPro" id="IPR023214">
    <property type="entry name" value="HAD_sf"/>
</dbReference>
<dbReference type="CDD" id="cd13963">
    <property type="entry name" value="PT_UbiA_2"/>
    <property type="match status" value="1"/>
</dbReference>
<dbReference type="Proteomes" id="UP001501523">
    <property type="component" value="Unassembled WGS sequence"/>
</dbReference>
<keyword evidence="2" id="KW-1003">Cell membrane</keyword>
<evidence type="ECO:0000256" key="5">
    <source>
        <dbReference type="ARBA" id="ARBA00023136"/>
    </source>
</evidence>
<keyword evidence="3 6" id="KW-0812">Transmembrane</keyword>
<feature type="transmembrane region" description="Helical" evidence="6">
    <location>
        <begin position="419"/>
        <end position="437"/>
    </location>
</feature>
<proteinExistence type="predicted"/>
<comment type="subcellular location">
    <subcellularLocation>
        <location evidence="1">Membrane</location>
        <topology evidence="1">Multi-pass membrane protein</topology>
    </subcellularLocation>
</comment>
<dbReference type="InterPro" id="IPR036412">
    <property type="entry name" value="HAD-like_sf"/>
</dbReference>
<dbReference type="Pfam" id="PF01040">
    <property type="entry name" value="UbiA"/>
    <property type="match status" value="1"/>
</dbReference>
<evidence type="ECO:0000256" key="3">
    <source>
        <dbReference type="ARBA" id="ARBA00022692"/>
    </source>
</evidence>
<keyword evidence="8" id="KW-1185">Reference proteome</keyword>
<dbReference type="EMBL" id="BAAAEU010000027">
    <property type="protein sequence ID" value="GAA0723910.1"/>
    <property type="molecule type" value="Genomic_DNA"/>
</dbReference>
<feature type="transmembrane region" description="Helical" evidence="6">
    <location>
        <begin position="222"/>
        <end position="243"/>
    </location>
</feature>
<feature type="transmembrane region" description="Helical" evidence="6">
    <location>
        <begin position="449"/>
        <end position="472"/>
    </location>
</feature>
<keyword evidence="4 6" id="KW-1133">Transmembrane helix</keyword>
<dbReference type="Gene3D" id="1.10.357.140">
    <property type="entry name" value="UbiA prenyltransferase"/>
    <property type="match status" value="1"/>
</dbReference>
<feature type="transmembrane region" description="Helical" evidence="6">
    <location>
        <begin position="264"/>
        <end position="285"/>
    </location>
</feature>
<dbReference type="Gene3D" id="3.40.50.1000">
    <property type="entry name" value="HAD superfamily/HAD-like"/>
    <property type="match status" value="1"/>
</dbReference>
<sequence length="473" mass="51960">MQDQDIPLCVDLDGTLIRTDLLLESALALLRRNPFYLVCFIVWLARGRAHLKREVATRARIDVASLPYDERVLAWLREAGVGRRRVLCTASDQSLADAVAAEVAGFETVLGSDGVRNLGGHGKRDALCELYGERGFDYAGNAAVDLHVWRHARRAIVVNAPAGLVRRVRSECEVERVFERCGGGWRTWLRALRPHQWLKNTLVFVPMLAAHLAFAPEAMLRALIAFVAFSLCASGAYVLNDLFDLEADRRHPGKCLRPFAAGELPPAAGLVAAPLLMLAAVAVAALLSPQFVLVLLIYGVSTLAYSLILKRVAMLDVVTLAALYTVRIIGGAVAIPVEASFWLLAFSMFLFLSLAMVKRYTELRRVAASDESKAAGRGYKVDDLALIQSLGTSSGYLSVLVLAFYINSTKSAALYRHHLVLWLLTPVLLYWISRVWLIARRGDMHDDPVVFALTDRASLAVLIVFAAVITLAI</sequence>
<feature type="transmembrane region" description="Helical" evidence="6">
    <location>
        <begin position="384"/>
        <end position="407"/>
    </location>
</feature>
<dbReference type="PANTHER" id="PTHR11048">
    <property type="entry name" value="PRENYLTRANSFERASES"/>
    <property type="match status" value="1"/>
</dbReference>
<dbReference type="InterPro" id="IPR000537">
    <property type="entry name" value="UbiA_prenyltransferase"/>
</dbReference>
<dbReference type="PANTHER" id="PTHR11048:SF5">
    <property type="entry name" value="DECAPRENYL-PHOSPHATE PHOSPHORIBOSYLTRANSFERASE"/>
    <property type="match status" value="1"/>
</dbReference>
<evidence type="ECO:0000256" key="1">
    <source>
        <dbReference type="ARBA" id="ARBA00004141"/>
    </source>
</evidence>
<evidence type="ECO:0000256" key="2">
    <source>
        <dbReference type="ARBA" id="ARBA00022475"/>
    </source>
</evidence>
<dbReference type="NCBIfam" id="NF006088">
    <property type="entry name" value="PRK08238.1"/>
    <property type="match status" value="1"/>
</dbReference>